<sequence>MSGEEIQRDVVEEMLYRATLKQSFQSDVEEIRRIYGIPECGFKNRSAAEKWWLGEDEKLHSSADFDQGIWDLLSKHYLPQGANGLLESYVLINNFKFLPKLAHNFFICEYEEILLTPSAMEKRWLNSNKKFIRLYISEDTSLPMVKAYLDEHWRSIRKLVFLKTKKQKTIRRSKNSKRDELIWKLYQKTRIELGLTRGEYKDVRVSTILELKYGIKVTPENIRKIVQRMRTLRDS</sequence>
<gene>
    <name evidence="1" type="ORF">COU13_00805</name>
</gene>
<accession>A0A2H0UJ86</accession>
<evidence type="ECO:0000313" key="2">
    <source>
        <dbReference type="Proteomes" id="UP000230706"/>
    </source>
</evidence>
<protein>
    <submittedName>
        <fullName evidence="1">Uncharacterized protein</fullName>
    </submittedName>
</protein>
<reference evidence="2" key="1">
    <citation type="submission" date="2017-09" db="EMBL/GenBank/DDBJ databases">
        <title>Depth-based differentiation of microbial function through sediment-hosted aquifers and enrichment of novel symbionts in the deep terrestrial subsurface.</title>
        <authorList>
            <person name="Probst A.J."/>
            <person name="Ladd B."/>
            <person name="Jarett J.K."/>
            <person name="Geller-Mcgrath D.E."/>
            <person name="Sieber C.M.K."/>
            <person name="Emerson J.B."/>
            <person name="Anantharaman K."/>
            <person name="Thomas B.C."/>
            <person name="Malmstrom R."/>
            <person name="Stieglmeier M."/>
            <person name="Klingl A."/>
            <person name="Woyke T."/>
            <person name="Ryan C.M."/>
            <person name="Banfield J.F."/>
        </authorList>
    </citation>
    <scope>NUCLEOTIDE SEQUENCE [LARGE SCALE GENOMIC DNA]</scope>
</reference>
<name>A0A2H0UJ86_9BACT</name>
<evidence type="ECO:0000313" key="1">
    <source>
        <dbReference type="EMBL" id="PIR86462.1"/>
    </source>
</evidence>
<organism evidence="1 2">
    <name type="scientific">Candidatus Kaiserbacteria bacterium CG10_big_fil_rev_8_21_14_0_10_43_70</name>
    <dbReference type="NCBI Taxonomy" id="1974605"/>
    <lineage>
        <taxon>Bacteria</taxon>
        <taxon>Candidatus Kaiseribacteriota</taxon>
    </lineage>
</organism>
<dbReference type="AlphaFoldDB" id="A0A2H0UJ86"/>
<dbReference type="EMBL" id="PFBF01000015">
    <property type="protein sequence ID" value="PIR86462.1"/>
    <property type="molecule type" value="Genomic_DNA"/>
</dbReference>
<dbReference type="Proteomes" id="UP000230706">
    <property type="component" value="Unassembled WGS sequence"/>
</dbReference>
<proteinExistence type="predicted"/>
<comment type="caution">
    <text evidence="1">The sequence shown here is derived from an EMBL/GenBank/DDBJ whole genome shotgun (WGS) entry which is preliminary data.</text>
</comment>